<dbReference type="InterPro" id="IPR021508">
    <property type="entry name" value="Gp17-like"/>
</dbReference>
<dbReference type="Proteomes" id="UP000076609">
    <property type="component" value="Unassembled WGS sequence"/>
</dbReference>
<name>A0ABR5YDG1_9SPHN</name>
<dbReference type="Pfam" id="PF11367">
    <property type="entry name" value="Tail_completion_gp17"/>
    <property type="match status" value="1"/>
</dbReference>
<accession>A0ABR5YDG1</accession>
<gene>
    <name evidence="1" type="ORF">AVT10_12035</name>
</gene>
<proteinExistence type="predicted"/>
<evidence type="ECO:0000313" key="2">
    <source>
        <dbReference type="Proteomes" id="UP000076609"/>
    </source>
</evidence>
<reference evidence="2" key="1">
    <citation type="submission" date="2016-01" db="EMBL/GenBank/DDBJ databases">
        <title>Draft genome of Chromobacterium sp. F49.</title>
        <authorList>
            <person name="Hong K.W."/>
        </authorList>
    </citation>
    <scope>NUCLEOTIDE SEQUENCE [LARGE SCALE GENOMIC DNA]</scope>
    <source>
        <strain evidence="2">CN3</strain>
    </source>
</reference>
<protein>
    <recommendedName>
        <fullName evidence="3">DUF3168 domain-containing protein</fullName>
    </recommendedName>
</protein>
<evidence type="ECO:0000313" key="1">
    <source>
        <dbReference type="EMBL" id="KZE16223.1"/>
    </source>
</evidence>
<sequence length="139" mass="15379">MDMRQALRKRQIDDPAVSALVGNRVTWVTRPQASALPAVTMQTINDERPQHLKGFDDARGTRVQIDCWARHVDGVADGYAQTVRLAEAVIAAVINPATIEGIRFGRATIEGQRDLSEDKPGGGTLYRQSLDIRFWHEGA</sequence>
<dbReference type="EMBL" id="LQQO01000008">
    <property type="protein sequence ID" value="KZE16223.1"/>
    <property type="molecule type" value="Genomic_DNA"/>
</dbReference>
<organism evidence="1 2">
    <name type="scientific">Sphingomonas hankookensis</name>
    <dbReference type="NCBI Taxonomy" id="563996"/>
    <lineage>
        <taxon>Bacteria</taxon>
        <taxon>Pseudomonadati</taxon>
        <taxon>Pseudomonadota</taxon>
        <taxon>Alphaproteobacteria</taxon>
        <taxon>Sphingomonadales</taxon>
        <taxon>Sphingomonadaceae</taxon>
        <taxon>Sphingomonas</taxon>
    </lineage>
</organism>
<comment type="caution">
    <text evidence="1">The sequence shown here is derived from an EMBL/GenBank/DDBJ whole genome shotgun (WGS) entry which is preliminary data.</text>
</comment>
<keyword evidence="2" id="KW-1185">Reference proteome</keyword>
<dbReference type="RefSeq" id="WP_066689390.1">
    <property type="nucleotide sequence ID" value="NZ_LQQO01000008.1"/>
</dbReference>
<evidence type="ECO:0008006" key="3">
    <source>
        <dbReference type="Google" id="ProtNLM"/>
    </source>
</evidence>